<dbReference type="AlphaFoldDB" id="A0A645AW72"/>
<protein>
    <submittedName>
        <fullName evidence="1">Uncharacterized protein</fullName>
    </submittedName>
</protein>
<reference evidence="1" key="1">
    <citation type="submission" date="2019-08" db="EMBL/GenBank/DDBJ databases">
        <authorList>
            <person name="Kucharzyk K."/>
            <person name="Murdoch R.W."/>
            <person name="Higgins S."/>
            <person name="Loffler F."/>
        </authorList>
    </citation>
    <scope>NUCLEOTIDE SEQUENCE</scope>
</reference>
<sequence>MEVVAQLILCLQNGRKNRPAIRSQQIVGAVGRSRLELQCSKAAARSGLVFHYHIAAKNGTQFVGEHAGDDVAIPAGRKTNDDSNRVGILSVRQRGAQAQQSRNQYL</sequence>
<organism evidence="1">
    <name type="scientific">bioreactor metagenome</name>
    <dbReference type="NCBI Taxonomy" id="1076179"/>
    <lineage>
        <taxon>unclassified sequences</taxon>
        <taxon>metagenomes</taxon>
        <taxon>ecological metagenomes</taxon>
    </lineage>
</organism>
<dbReference type="EMBL" id="VSSQ01016301">
    <property type="protein sequence ID" value="MPM57495.1"/>
    <property type="molecule type" value="Genomic_DNA"/>
</dbReference>
<proteinExistence type="predicted"/>
<comment type="caution">
    <text evidence="1">The sequence shown here is derived from an EMBL/GenBank/DDBJ whole genome shotgun (WGS) entry which is preliminary data.</text>
</comment>
<gene>
    <name evidence="1" type="ORF">SDC9_104317</name>
</gene>
<name>A0A645AW72_9ZZZZ</name>
<evidence type="ECO:0000313" key="1">
    <source>
        <dbReference type="EMBL" id="MPM57495.1"/>
    </source>
</evidence>
<accession>A0A645AW72</accession>